<comment type="caution">
    <text evidence="4">The sequence shown here is derived from an EMBL/GenBank/DDBJ whole genome shotgun (WGS) entry which is preliminary data.</text>
</comment>
<evidence type="ECO:0000313" key="4">
    <source>
        <dbReference type="EMBL" id="CAH1788428.1"/>
    </source>
</evidence>
<feature type="transmembrane region" description="Helical" evidence="2">
    <location>
        <begin position="373"/>
        <end position="397"/>
    </location>
</feature>
<feature type="compositionally biased region" description="Basic and acidic residues" evidence="1">
    <location>
        <begin position="437"/>
        <end position="449"/>
    </location>
</feature>
<dbReference type="InterPro" id="IPR008979">
    <property type="entry name" value="Galactose-bd-like_sf"/>
</dbReference>
<keyword evidence="2" id="KW-0812">Transmembrane</keyword>
<keyword evidence="2" id="KW-0472">Membrane</keyword>
<dbReference type="PROSITE" id="PS01285">
    <property type="entry name" value="FA58C_1"/>
    <property type="match status" value="1"/>
</dbReference>
<dbReference type="PANTHER" id="PTHR24543:SF325">
    <property type="entry name" value="F5_8 TYPE C DOMAIN-CONTAINING PROTEIN"/>
    <property type="match status" value="1"/>
</dbReference>
<organism evidence="4 5">
    <name type="scientific">Owenia fusiformis</name>
    <name type="common">Polychaete worm</name>
    <dbReference type="NCBI Taxonomy" id="6347"/>
    <lineage>
        <taxon>Eukaryota</taxon>
        <taxon>Metazoa</taxon>
        <taxon>Spiralia</taxon>
        <taxon>Lophotrochozoa</taxon>
        <taxon>Annelida</taxon>
        <taxon>Polychaeta</taxon>
        <taxon>Sedentaria</taxon>
        <taxon>Canalipalpata</taxon>
        <taxon>Sabellida</taxon>
        <taxon>Oweniida</taxon>
        <taxon>Oweniidae</taxon>
        <taxon>Owenia</taxon>
    </lineage>
</organism>
<keyword evidence="5" id="KW-1185">Reference proteome</keyword>
<feature type="domain" description="F5/8 type C" evidence="3">
    <location>
        <begin position="110"/>
        <end position="257"/>
    </location>
</feature>
<dbReference type="PROSITE" id="PS50022">
    <property type="entry name" value="FA58C_3"/>
    <property type="match status" value="1"/>
</dbReference>
<evidence type="ECO:0000256" key="2">
    <source>
        <dbReference type="SAM" id="Phobius"/>
    </source>
</evidence>
<gene>
    <name evidence="4" type="ORF">OFUS_LOCUS13964</name>
</gene>
<name>A0A8S4P5R6_OWEFU</name>
<dbReference type="OrthoDB" id="441660at2759"/>
<dbReference type="Proteomes" id="UP000749559">
    <property type="component" value="Unassembled WGS sequence"/>
</dbReference>
<dbReference type="EMBL" id="CAIIXF020000007">
    <property type="protein sequence ID" value="CAH1788428.1"/>
    <property type="molecule type" value="Genomic_DNA"/>
</dbReference>
<evidence type="ECO:0000259" key="3">
    <source>
        <dbReference type="PROSITE" id="PS50022"/>
    </source>
</evidence>
<evidence type="ECO:0000313" key="5">
    <source>
        <dbReference type="Proteomes" id="UP000749559"/>
    </source>
</evidence>
<evidence type="ECO:0000256" key="1">
    <source>
        <dbReference type="SAM" id="MobiDB-lite"/>
    </source>
</evidence>
<feature type="region of interest" description="Disordered" evidence="1">
    <location>
        <begin position="428"/>
        <end position="449"/>
    </location>
</feature>
<dbReference type="SMART" id="SM00231">
    <property type="entry name" value="FA58C"/>
    <property type="match status" value="1"/>
</dbReference>
<keyword evidence="2" id="KW-1133">Transmembrane helix</keyword>
<dbReference type="SUPFAM" id="SSF49785">
    <property type="entry name" value="Galactose-binding domain-like"/>
    <property type="match status" value="1"/>
</dbReference>
<accession>A0A8S4P5R6</accession>
<proteinExistence type="predicted"/>
<protein>
    <recommendedName>
        <fullName evidence="3">F5/8 type C domain-containing protein</fullName>
    </recommendedName>
</protein>
<dbReference type="AlphaFoldDB" id="A0A8S4P5R6"/>
<dbReference type="PANTHER" id="PTHR24543">
    <property type="entry name" value="MULTICOPPER OXIDASE-RELATED"/>
    <property type="match status" value="1"/>
</dbReference>
<dbReference type="InterPro" id="IPR000421">
    <property type="entry name" value="FA58C"/>
</dbReference>
<sequence>MHWNIERTLWNSQISRMEHLLRVILITLASLRYMDGLICPAGIKIERKILINLKNLSWSEAVMDCNRRKGTIINVKDNQSKSIVSGVMEGNKLGNAWIGYSGDNQETSDSSEMKKLYFIMEHTDDEQLKASSYSRNLEKLSAKYAKINSGTAWVPKDKRFNNWIQLDLRKTMCIYGIVTKGRQDRDQWTKYYRLLYSKDGDSFLTLQEKGREELSANNDRSTSVYNNFTEPFDAQLIRLYPQDWNDRPAIRFDLLVSKESCPIDYTCGKCPAMVKKTEGTLTIQYESCCSKLPYICETETCDQDQAGSLTVATATTVTTAAITAVMDNDPVTTGTSHGILSTSGYTDSIISYATTNLIHGIPIASSSASSSPLTIALIVGMVFFMIASIILLTLLILSKRNQTNHEYSSKSPIMHHIDNNKEEINQSGANVAQNSHQKTEPNDLNNRDNIRTKSQKSDVIYTNIDTYETLDDVKVDGAAEHATYLELLDTPNDVSVYSVEKKVDIDEIPNGMEMIKNEIYSNAQADHLPNA</sequence>
<dbReference type="Pfam" id="PF00754">
    <property type="entry name" value="F5_F8_type_C"/>
    <property type="match status" value="1"/>
</dbReference>
<dbReference type="Gene3D" id="2.60.120.260">
    <property type="entry name" value="Galactose-binding domain-like"/>
    <property type="match status" value="1"/>
</dbReference>
<reference evidence="4" key="1">
    <citation type="submission" date="2022-03" db="EMBL/GenBank/DDBJ databases">
        <authorList>
            <person name="Martin C."/>
        </authorList>
    </citation>
    <scope>NUCLEOTIDE SEQUENCE</scope>
</reference>
<dbReference type="CDD" id="cd00057">
    <property type="entry name" value="FA58C"/>
    <property type="match status" value="1"/>
</dbReference>